<feature type="compositionally biased region" description="Basic and acidic residues" evidence="1">
    <location>
        <begin position="323"/>
        <end position="333"/>
    </location>
</feature>
<feature type="region of interest" description="Disordered" evidence="1">
    <location>
        <begin position="189"/>
        <end position="218"/>
    </location>
</feature>
<comment type="caution">
    <text evidence="3">The sequence shown here is derived from an EMBL/GenBank/DDBJ whole genome shotgun (WGS) entry which is preliminary data.</text>
</comment>
<feature type="compositionally biased region" description="Acidic residues" evidence="1">
    <location>
        <begin position="438"/>
        <end position="449"/>
    </location>
</feature>
<feature type="region of interest" description="Disordered" evidence="1">
    <location>
        <begin position="391"/>
        <end position="470"/>
    </location>
</feature>
<organism evidence="3 4">
    <name type="scientific">Cercophora newfieldiana</name>
    <dbReference type="NCBI Taxonomy" id="92897"/>
    <lineage>
        <taxon>Eukaryota</taxon>
        <taxon>Fungi</taxon>
        <taxon>Dikarya</taxon>
        <taxon>Ascomycota</taxon>
        <taxon>Pezizomycotina</taxon>
        <taxon>Sordariomycetes</taxon>
        <taxon>Sordariomycetidae</taxon>
        <taxon>Sordariales</taxon>
        <taxon>Lasiosphaeriaceae</taxon>
        <taxon>Cercophora</taxon>
    </lineage>
</organism>
<keyword evidence="2" id="KW-0472">Membrane</keyword>
<evidence type="ECO:0000256" key="1">
    <source>
        <dbReference type="SAM" id="MobiDB-lite"/>
    </source>
</evidence>
<accession>A0AA39XWL4</accession>
<dbReference type="PANTHER" id="PTHR38166:SF1">
    <property type="entry name" value="C2H2-TYPE DOMAIN-CONTAINING PROTEIN"/>
    <property type="match status" value="1"/>
</dbReference>
<protein>
    <recommendedName>
        <fullName evidence="5">C2H2-type domain-containing protein</fullName>
    </recommendedName>
</protein>
<feature type="region of interest" description="Disordered" evidence="1">
    <location>
        <begin position="268"/>
        <end position="287"/>
    </location>
</feature>
<evidence type="ECO:0000313" key="4">
    <source>
        <dbReference type="Proteomes" id="UP001174936"/>
    </source>
</evidence>
<feature type="region of interest" description="Disordered" evidence="1">
    <location>
        <begin position="798"/>
        <end position="824"/>
    </location>
</feature>
<dbReference type="Proteomes" id="UP001174936">
    <property type="component" value="Unassembled WGS sequence"/>
</dbReference>
<reference evidence="3" key="1">
    <citation type="submission" date="2023-06" db="EMBL/GenBank/DDBJ databases">
        <title>Genome-scale phylogeny and comparative genomics of the fungal order Sordariales.</title>
        <authorList>
            <consortium name="Lawrence Berkeley National Laboratory"/>
            <person name="Hensen N."/>
            <person name="Bonometti L."/>
            <person name="Westerberg I."/>
            <person name="Brannstrom I.O."/>
            <person name="Guillou S."/>
            <person name="Cros-Aarteil S."/>
            <person name="Calhoun S."/>
            <person name="Haridas S."/>
            <person name="Kuo A."/>
            <person name="Mondo S."/>
            <person name="Pangilinan J."/>
            <person name="Riley R."/>
            <person name="Labutti K."/>
            <person name="Andreopoulos B."/>
            <person name="Lipzen A."/>
            <person name="Chen C."/>
            <person name="Yanf M."/>
            <person name="Daum C."/>
            <person name="Ng V."/>
            <person name="Clum A."/>
            <person name="Steindorff A."/>
            <person name="Ohm R."/>
            <person name="Martin F."/>
            <person name="Silar P."/>
            <person name="Natvig D."/>
            <person name="Lalanne C."/>
            <person name="Gautier V."/>
            <person name="Ament-Velasquez S.L."/>
            <person name="Kruys A."/>
            <person name="Hutchinson M.I."/>
            <person name="Powell A.J."/>
            <person name="Barry K."/>
            <person name="Miller A.N."/>
            <person name="Grigoriev I.V."/>
            <person name="Debuchy R."/>
            <person name="Gladieux P."/>
            <person name="Thoren M.H."/>
            <person name="Johannesson H."/>
        </authorList>
    </citation>
    <scope>NUCLEOTIDE SEQUENCE</scope>
    <source>
        <strain evidence="3">SMH2532-1</strain>
    </source>
</reference>
<feature type="transmembrane region" description="Helical" evidence="2">
    <location>
        <begin position="137"/>
        <end position="157"/>
    </location>
</feature>
<proteinExistence type="predicted"/>
<dbReference type="EMBL" id="JAULSV010000006">
    <property type="protein sequence ID" value="KAK0641155.1"/>
    <property type="molecule type" value="Genomic_DNA"/>
</dbReference>
<feature type="region of interest" description="Disordered" evidence="1">
    <location>
        <begin position="304"/>
        <end position="350"/>
    </location>
</feature>
<keyword evidence="4" id="KW-1185">Reference proteome</keyword>
<evidence type="ECO:0008006" key="5">
    <source>
        <dbReference type="Google" id="ProtNLM"/>
    </source>
</evidence>
<sequence length="824" mass="92887">MEELVQNSYPSTGNQVRDLEKLHTQILPGIISSLSQTIGAWRVFNESDRCYFKGTTQGEHCFRALRKTFRVLEFHHEKLQKLEALAKNKAMLRIGFEAQEAAVKVKDLAIVAMLFSPISQVLAMFNTQLPPFEANALTLTLAFVTFVTLYIIVYSVVRHFSGIDSGIRVAHAVGRDVFNALIRVIQPTSATNSSKPDRSASTKPYKPDPISSSGSARLPRGPFTWPNWRAMRWPSSTLSMKWPSCLQEPDNLAELGLLQGNAAVSEHIEEEVPESSDGQDPGPVFASQDTLNLVFGQENRSCIDNRNHSLGDSTDQEGWRGAQEGHAENRDTLESADEATSDSEDSIMSDTTYSTDTSLIEAFEASPFPLNPELLSVLLSLEGDIMDRIKQKAQPATTTQADGGSAPSSRQPAPSPSEHRTSRGNFGHRKRQFRKADDDDDDDGESDRDDGDKRQKPNSAFPESHPKHLPRKLACPFYKRHPNSGDLHKSCRFSGWKTGHRIKEHIYRRHYKLEYQCPRCWTSFDEKRKFDDHIVAEQRCEAKIRPEQGESRYITEPQHQELKKRDGGRKVSEEVRWARIYGVLFPEVPTDSIPSPYQEVDFENLLADEATMAAFQNVLEQELPPRIENHRRVQLGQGDELQNITQDMIRTSIREVFEEYLPSLVPANRRREEITGGSAELPAERLFSPSPIQPAHSTQFVAANDGQALSSRQYMPLLPGNIGYATVQAPQPPFLIPQQINQTAGSGFINFNYDERFLNPNGFEQRHAFTPSGDASTNDRLNNLDFSSEINFDGHFGWDRPPENSGHSMQPQWNNMDPRHYPGT</sequence>
<keyword evidence="2" id="KW-1133">Transmembrane helix</keyword>
<keyword evidence="2" id="KW-0812">Transmembrane</keyword>
<name>A0AA39XWL4_9PEZI</name>
<evidence type="ECO:0000313" key="3">
    <source>
        <dbReference type="EMBL" id="KAK0641155.1"/>
    </source>
</evidence>
<gene>
    <name evidence="3" type="ORF">B0T16DRAFT_209796</name>
</gene>
<feature type="compositionally biased region" description="Acidic residues" evidence="1">
    <location>
        <begin position="334"/>
        <end position="347"/>
    </location>
</feature>
<evidence type="ECO:0000256" key="2">
    <source>
        <dbReference type="SAM" id="Phobius"/>
    </source>
</evidence>
<dbReference type="PANTHER" id="PTHR38166">
    <property type="entry name" value="C2H2-TYPE DOMAIN-CONTAINING PROTEIN-RELATED"/>
    <property type="match status" value="1"/>
</dbReference>
<feature type="compositionally biased region" description="Polar residues" evidence="1">
    <location>
        <begin position="805"/>
        <end position="815"/>
    </location>
</feature>
<dbReference type="AlphaFoldDB" id="A0AA39XWL4"/>